<protein>
    <submittedName>
        <fullName evidence="3">Uncharacterized protein</fullName>
    </submittedName>
</protein>
<keyword evidence="4" id="KW-1185">Reference proteome</keyword>
<dbReference type="Proteomes" id="UP000736335">
    <property type="component" value="Unassembled WGS sequence"/>
</dbReference>
<organism evidence="3 4">
    <name type="scientific">Thelephora terrestris</name>
    <dbReference type="NCBI Taxonomy" id="56493"/>
    <lineage>
        <taxon>Eukaryota</taxon>
        <taxon>Fungi</taxon>
        <taxon>Dikarya</taxon>
        <taxon>Basidiomycota</taxon>
        <taxon>Agaricomycotina</taxon>
        <taxon>Agaricomycetes</taxon>
        <taxon>Thelephorales</taxon>
        <taxon>Thelephoraceae</taxon>
        <taxon>Thelephora</taxon>
    </lineage>
</organism>
<sequence>MPLTMGLTIMRLFFRVLNWVPSRPLSSTAARHDMVNSTPRPRDASPTSSLKLYPYPEMDHSEMLSSDPKRLKYTLGYHPIQCHLCGREFTNMGCKICSPYTPPIQKNRGGFSKYGQLTVGSQSWPASPKKKASKSGPPETTWKVRYEQVDGGSLKLITVGPGTVAPPIKNGQKKPFFSRTEEGGPFTVRAKITWLSHEWECDIPCNRDLTEAALFLRICIYFQQFLEAMAKEKCSDSRFCLCGGRSISVTREDIVILGYDVSATDETFTMVVYACRDV</sequence>
<feature type="signal peptide" evidence="2">
    <location>
        <begin position="1"/>
        <end position="19"/>
    </location>
</feature>
<evidence type="ECO:0000313" key="3">
    <source>
        <dbReference type="EMBL" id="KAF9793482.1"/>
    </source>
</evidence>
<proteinExistence type="predicted"/>
<dbReference type="EMBL" id="WIUZ02000001">
    <property type="protein sequence ID" value="KAF9793482.1"/>
    <property type="molecule type" value="Genomic_DNA"/>
</dbReference>
<comment type="caution">
    <text evidence="3">The sequence shown here is derived from an EMBL/GenBank/DDBJ whole genome shotgun (WGS) entry which is preliminary data.</text>
</comment>
<reference evidence="3" key="2">
    <citation type="submission" date="2020-11" db="EMBL/GenBank/DDBJ databases">
        <authorList>
            <consortium name="DOE Joint Genome Institute"/>
            <person name="Kuo A."/>
            <person name="Miyauchi S."/>
            <person name="Kiss E."/>
            <person name="Drula E."/>
            <person name="Kohler A."/>
            <person name="Sanchez-Garcia M."/>
            <person name="Andreopoulos B."/>
            <person name="Barry K.W."/>
            <person name="Bonito G."/>
            <person name="Buee M."/>
            <person name="Carver A."/>
            <person name="Chen C."/>
            <person name="Cichocki N."/>
            <person name="Clum A."/>
            <person name="Culley D."/>
            <person name="Crous P.W."/>
            <person name="Fauchery L."/>
            <person name="Girlanda M."/>
            <person name="Hayes R."/>
            <person name="Keri Z."/>
            <person name="Labutti K."/>
            <person name="Lipzen A."/>
            <person name="Lombard V."/>
            <person name="Magnuson J."/>
            <person name="Maillard F."/>
            <person name="Morin E."/>
            <person name="Murat C."/>
            <person name="Nolan M."/>
            <person name="Ohm R."/>
            <person name="Pangilinan J."/>
            <person name="Pereira M."/>
            <person name="Perotto S."/>
            <person name="Peter M."/>
            <person name="Riley R."/>
            <person name="Sitrit Y."/>
            <person name="Stielow B."/>
            <person name="Szollosi G."/>
            <person name="Zifcakova L."/>
            <person name="Stursova M."/>
            <person name="Spatafora J.W."/>
            <person name="Tedersoo L."/>
            <person name="Vaario L.-M."/>
            <person name="Yamada A."/>
            <person name="Yan M."/>
            <person name="Wang P."/>
            <person name="Xu J."/>
            <person name="Bruns T."/>
            <person name="Baldrian P."/>
            <person name="Vilgalys R."/>
            <person name="Henrissat B."/>
            <person name="Grigoriev I.V."/>
            <person name="Hibbett D."/>
            <person name="Nagy L.G."/>
            <person name="Martin F.M."/>
        </authorList>
    </citation>
    <scope>NUCLEOTIDE SEQUENCE</scope>
    <source>
        <strain evidence="3">UH-Tt-Lm1</strain>
    </source>
</reference>
<dbReference type="AlphaFoldDB" id="A0A9P6HUI4"/>
<accession>A0A9P6HUI4</accession>
<feature type="chain" id="PRO_5040398439" evidence="2">
    <location>
        <begin position="20"/>
        <end position="278"/>
    </location>
</feature>
<evidence type="ECO:0000256" key="1">
    <source>
        <dbReference type="SAM" id="MobiDB-lite"/>
    </source>
</evidence>
<reference evidence="3" key="1">
    <citation type="journal article" date="2020" name="Nat. Commun.">
        <title>Large-scale genome sequencing of mycorrhizal fungi provides insights into the early evolution of symbiotic traits.</title>
        <authorList>
            <person name="Miyauchi S."/>
            <person name="Kiss E."/>
            <person name="Kuo A."/>
            <person name="Drula E."/>
            <person name="Kohler A."/>
            <person name="Sanchez-Garcia M."/>
            <person name="Morin E."/>
            <person name="Andreopoulos B."/>
            <person name="Barry K.W."/>
            <person name="Bonito G."/>
            <person name="Buee M."/>
            <person name="Carver A."/>
            <person name="Chen C."/>
            <person name="Cichocki N."/>
            <person name="Clum A."/>
            <person name="Culley D."/>
            <person name="Crous P.W."/>
            <person name="Fauchery L."/>
            <person name="Girlanda M."/>
            <person name="Hayes R.D."/>
            <person name="Keri Z."/>
            <person name="LaButti K."/>
            <person name="Lipzen A."/>
            <person name="Lombard V."/>
            <person name="Magnuson J."/>
            <person name="Maillard F."/>
            <person name="Murat C."/>
            <person name="Nolan M."/>
            <person name="Ohm R.A."/>
            <person name="Pangilinan J."/>
            <person name="Pereira M.F."/>
            <person name="Perotto S."/>
            <person name="Peter M."/>
            <person name="Pfister S."/>
            <person name="Riley R."/>
            <person name="Sitrit Y."/>
            <person name="Stielow J.B."/>
            <person name="Szollosi G."/>
            <person name="Zifcakova L."/>
            <person name="Stursova M."/>
            <person name="Spatafora J.W."/>
            <person name="Tedersoo L."/>
            <person name="Vaario L.M."/>
            <person name="Yamada A."/>
            <person name="Yan M."/>
            <person name="Wang P."/>
            <person name="Xu J."/>
            <person name="Bruns T."/>
            <person name="Baldrian P."/>
            <person name="Vilgalys R."/>
            <person name="Dunand C."/>
            <person name="Henrissat B."/>
            <person name="Grigoriev I.V."/>
            <person name="Hibbett D."/>
            <person name="Nagy L.G."/>
            <person name="Martin F.M."/>
        </authorList>
    </citation>
    <scope>NUCLEOTIDE SEQUENCE</scope>
    <source>
        <strain evidence="3">UH-Tt-Lm1</strain>
    </source>
</reference>
<gene>
    <name evidence="3" type="ORF">BJ322DRAFT_1103869</name>
</gene>
<evidence type="ECO:0000256" key="2">
    <source>
        <dbReference type="SAM" id="SignalP"/>
    </source>
</evidence>
<keyword evidence="2" id="KW-0732">Signal</keyword>
<evidence type="ECO:0000313" key="4">
    <source>
        <dbReference type="Proteomes" id="UP000736335"/>
    </source>
</evidence>
<feature type="region of interest" description="Disordered" evidence="1">
    <location>
        <begin position="28"/>
        <end position="49"/>
    </location>
</feature>
<name>A0A9P6HUI4_9AGAM</name>